<dbReference type="Pfam" id="PF03235">
    <property type="entry name" value="GmrSD_N"/>
    <property type="match status" value="1"/>
</dbReference>
<evidence type="ECO:0000313" key="4">
    <source>
        <dbReference type="EMBL" id="PWS27108.1"/>
    </source>
</evidence>
<dbReference type="OrthoDB" id="9764212at2"/>
<dbReference type="Pfam" id="PF14338">
    <property type="entry name" value="Mrr_N"/>
    <property type="match status" value="1"/>
</dbReference>
<name>A0A317EPT1_9SPHI</name>
<dbReference type="Pfam" id="PF20296">
    <property type="entry name" value="MTaX1"/>
    <property type="match status" value="1"/>
</dbReference>
<comment type="caution">
    <text evidence="4">The sequence shown here is derived from an EMBL/GenBank/DDBJ whole genome shotgun (WGS) entry which is preliminary data.</text>
</comment>
<organism evidence="4 5">
    <name type="scientific">Pedobacter yonginense</name>
    <dbReference type="NCBI Taxonomy" id="651869"/>
    <lineage>
        <taxon>Bacteria</taxon>
        <taxon>Pseudomonadati</taxon>
        <taxon>Bacteroidota</taxon>
        <taxon>Sphingobacteriia</taxon>
        <taxon>Sphingobacteriales</taxon>
        <taxon>Sphingobacteriaceae</taxon>
        <taxon>Pedobacter</taxon>
    </lineage>
</organism>
<dbReference type="InterPro" id="IPR046894">
    <property type="entry name" value="MTaX1"/>
</dbReference>
<dbReference type="EMBL" id="QGNZ01000003">
    <property type="protein sequence ID" value="PWS27108.1"/>
    <property type="molecule type" value="Genomic_DNA"/>
</dbReference>
<dbReference type="InterPro" id="IPR004919">
    <property type="entry name" value="GmrSD_N"/>
</dbReference>
<feature type="domain" description="GmrSD restriction endonucleases N-terminal" evidence="1">
    <location>
        <begin position="379"/>
        <end position="508"/>
    </location>
</feature>
<reference evidence="4 5" key="1">
    <citation type="submission" date="2018-05" db="EMBL/GenBank/DDBJ databases">
        <title>Pedobacter paludis sp. nov., isolated from wetland soil.</title>
        <authorList>
            <person name="Zhang Y."/>
            <person name="Wang G."/>
        </authorList>
    </citation>
    <scope>NUCLEOTIDE SEQUENCE [LARGE SCALE GENOMIC DNA]</scope>
    <source>
        <strain evidence="4 5">KCTC22721</strain>
    </source>
</reference>
<accession>A0A317EPT1</accession>
<evidence type="ECO:0000313" key="5">
    <source>
        <dbReference type="Proteomes" id="UP000245379"/>
    </source>
</evidence>
<feature type="domain" description="Restriction system protein Mrr-like N-terminal" evidence="2">
    <location>
        <begin position="214"/>
        <end position="297"/>
    </location>
</feature>
<evidence type="ECO:0008006" key="6">
    <source>
        <dbReference type="Google" id="ProtNLM"/>
    </source>
</evidence>
<dbReference type="AlphaFoldDB" id="A0A317EPT1"/>
<dbReference type="PANTHER" id="PTHR39639">
    <property type="entry name" value="CHROMOSOME 16, WHOLE GENOME SHOTGUN SEQUENCE"/>
    <property type="match status" value="1"/>
</dbReference>
<dbReference type="Proteomes" id="UP000245379">
    <property type="component" value="Unassembled WGS sequence"/>
</dbReference>
<feature type="domain" description="Methylase-associated X1" evidence="3">
    <location>
        <begin position="61"/>
        <end position="176"/>
    </location>
</feature>
<protein>
    <recommendedName>
        <fullName evidence="6">DUF262 domain-containing protein</fullName>
    </recommendedName>
</protein>
<dbReference type="PANTHER" id="PTHR39639:SF1">
    <property type="entry name" value="DUF262 DOMAIN-CONTAINING PROTEIN"/>
    <property type="match status" value="1"/>
</dbReference>
<evidence type="ECO:0000259" key="2">
    <source>
        <dbReference type="Pfam" id="PF14338"/>
    </source>
</evidence>
<proteinExistence type="predicted"/>
<gene>
    <name evidence="4" type="ORF">DHW03_13975</name>
</gene>
<evidence type="ECO:0000259" key="1">
    <source>
        <dbReference type="Pfam" id="PF03235"/>
    </source>
</evidence>
<sequence>MIKFEANENGDVVVGEPFTAYDEVEELKGIFDNLKWSPNLIFRGRGGYYLFEISLNNSSIKLHIYLKKVSFGGRENRPYEKRTQFSAALDRAGYDAKDDPGSISLILGLYKQYELSEPIICAWKIEDWGNNIGRAFNCFTDIRSIAESYKSGFAQHKTSIGQISCAFKQNRFLEYINHRGILHTRIIEANELVELNNKPTYTDRLEEFDPIPKFDDLFQEVMDFLHNHQGIGNVTSMEESIAENLGLTYETRQKLHKDGPRTELGYRLAWARYYLKQAGLISSPKRTFWQLTATGESTKIVIKSEVRALKNLEEARSGVIKDSLLDYEEEDGIELEVESETQFIEHPFDPSLVDIRTKSMSLDLILKRLSSMAINMETSFQRKAGLWTITKQSRLIESILVKIPLPVFYFDGSSDDNWLVVDGLQRLTSLDNFVNKKSFALKNLEFLSQFNDKNFSQLPPHLQRRIEEFEITAYIIAPGTPKALKFNVFKRINTGGLTLTAQEIRNALNQGAPADFVKRLADMRAFKIATNFSISEDRMMDKEFVTRFLAFYLFPLSDYKSDMDTFLNSAMEKILELSNNGDELEKIASDFVKAMDASYAIFETDAFRKRYSIDDTKKPINKALFEVWAVCLSKLSDTQRNYLIANKNAVIKEFISSLNNDEEFNQSVSASTNDRSRVKKRFEVIDNIIKSNLESHDIKN</sequence>
<keyword evidence="5" id="KW-1185">Reference proteome</keyword>
<evidence type="ECO:0000259" key="3">
    <source>
        <dbReference type="Pfam" id="PF20296"/>
    </source>
</evidence>
<dbReference type="InterPro" id="IPR025745">
    <property type="entry name" value="Mrr-like_N_dom"/>
</dbReference>
<dbReference type="RefSeq" id="WP_109926442.1">
    <property type="nucleotide sequence ID" value="NZ_QGNZ01000003.1"/>
</dbReference>